<evidence type="ECO:0000256" key="10">
    <source>
        <dbReference type="ARBA" id="ARBA00023180"/>
    </source>
</evidence>
<keyword evidence="6" id="KW-1003">Cell membrane</keyword>
<comment type="subcellular location">
    <subcellularLocation>
        <location evidence="1">Cell membrane</location>
        <topology evidence="1">Multi-pass membrane protein</topology>
    </subcellularLocation>
    <subcellularLocation>
        <location evidence="2">Lysosome membrane</location>
    </subcellularLocation>
</comment>
<feature type="transmembrane region" description="Helical" evidence="13">
    <location>
        <begin position="270"/>
        <end position="289"/>
    </location>
</feature>
<protein>
    <recommendedName>
        <fullName evidence="4">Solute carrier family 12 member 9</fullName>
    </recommendedName>
</protein>
<evidence type="ECO:0000256" key="9">
    <source>
        <dbReference type="ARBA" id="ARBA00023136"/>
    </source>
</evidence>
<accession>A0A6P8H1Q2</accession>
<feature type="transmembrane region" description="Helical" evidence="13">
    <location>
        <begin position="347"/>
        <end position="380"/>
    </location>
</feature>
<dbReference type="KEGG" id="char:105891410"/>
<dbReference type="InterPro" id="IPR004841">
    <property type="entry name" value="AA-permease/SLC12A_dom"/>
</dbReference>
<dbReference type="InterPro" id="IPR004842">
    <property type="entry name" value="SLC12A_fam"/>
</dbReference>
<evidence type="ECO:0000313" key="18">
    <source>
        <dbReference type="RefSeq" id="XP_042566385.1"/>
    </source>
</evidence>
<evidence type="ECO:0000256" key="2">
    <source>
        <dbReference type="ARBA" id="ARBA00004656"/>
    </source>
</evidence>
<dbReference type="Pfam" id="PF03522">
    <property type="entry name" value="SLC12"/>
    <property type="match status" value="1"/>
</dbReference>
<dbReference type="GO" id="GO:0055064">
    <property type="term" value="P:chloride ion homeostasis"/>
    <property type="evidence" value="ECO:0007669"/>
    <property type="project" value="TreeGrafter"/>
</dbReference>
<feature type="transmembrane region" description="Helical" evidence="13">
    <location>
        <begin position="483"/>
        <end position="500"/>
    </location>
</feature>
<evidence type="ECO:0000256" key="8">
    <source>
        <dbReference type="ARBA" id="ARBA00022989"/>
    </source>
</evidence>
<dbReference type="RefSeq" id="XP_042566385.1">
    <property type="nucleotide sequence ID" value="XM_042710451.1"/>
</dbReference>
<dbReference type="GO" id="GO:0015379">
    <property type="term" value="F:potassium:chloride symporter activity"/>
    <property type="evidence" value="ECO:0007669"/>
    <property type="project" value="TreeGrafter"/>
</dbReference>
<evidence type="ECO:0000256" key="13">
    <source>
        <dbReference type="SAM" id="Phobius"/>
    </source>
</evidence>
<feature type="transmembrane region" description="Helical" evidence="13">
    <location>
        <begin position="459"/>
        <end position="477"/>
    </location>
</feature>
<dbReference type="InterPro" id="IPR018491">
    <property type="entry name" value="SLC12_C"/>
</dbReference>
<dbReference type="FunFam" id="1.20.1740.10:FF:000013">
    <property type="entry name" value="Solute carrier family 12 member"/>
    <property type="match status" value="1"/>
</dbReference>
<dbReference type="GeneTree" id="ENSGT00940000159400"/>
<feature type="region of interest" description="Disordered" evidence="12">
    <location>
        <begin position="814"/>
        <end position="852"/>
    </location>
</feature>
<keyword evidence="16" id="KW-1185">Reference proteome</keyword>
<dbReference type="Pfam" id="PF00324">
    <property type="entry name" value="AA_permease"/>
    <property type="match status" value="1"/>
</dbReference>
<keyword evidence="7 13" id="KW-0812">Transmembrane</keyword>
<dbReference type="Gene3D" id="1.20.1740.10">
    <property type="entry name" value="Amino acid/polyamine transporter I"/>
    <property type="match status" value="1"/>
</dbReference>
<dbReference type="GO" id="GO:0055075">
    <property type="term" value="P:potassium ion homeostasis"/>
    <property type="evidence" value="ECO:0007669"/>
    <property type="project" value="TreeGrafter"/>
</dbReference>
<dbReference type="GO" id="GO:0005886">
    <property type="term" value="C:plasma membrane"/>
    <property type="evidence" value="ECO:0007669"/>
    <property type="project" value="UniProtKB-SubCell"/>
</dbReference>
<proteinExistence type="inferred from homology"/>
<feature type="transmembrane region" description="Helical" evidence="13">
    <location>
        <begin position="401"/>
        <end position="420"/>
    </location>
</feature>
<evidence type="ECO:0000256" key="6">
    <source>
        <dbReference type="ARBA" id="ARBA00022475"/>
    </source>
</evidence>
<evidence type="ECO:0000256" key="5">
    <source>
        <dbReference type="ARBA" id="ARBA00022448"/>
    </source>
</evidence>
<dbReference type="OrthoDB" id="2020542at2759"/>
<evidence type="ECO:0000313" key="16">
    <source>
        <dbReference type="Proteomes" id="UP000515152"/>
    </source>
</evidence>
<feature type="transmembrane region" description="Helical" evidence="13">
    <location>
        <begin position="87"/>
        <end position="108"/>
    </location>
</feature>
<evidence type="ECO:0000256" key="11">
    <source>
        <dbReference type="ARBA" id="ARBA00023228"/>
    </source>
</evidence>
<dbReference type="PANTHER" id="PTHR11827:SF98">
    <property type="entry name" value="SOLUTE CARRIER FAMILY 12 MEMBER 9"/>
    <property type="match status" value="1"/>
</dbReference>
<evidence type="ECO:0000259" key="15">
    <source>
        <dbReference type="Pfam" id="PF03522"/>
    </source>
</evidence>
<keyword evidence="8 13" id="KW-1133">Transmembrane helix</keyword>
<dbReference type="GeneID" id="105891410"/>
<evidence type="ECO:0000256" key="4">
    <source>
        <dbReference type="ARBA" id="ARBA00019359"/>
    </source>
</evidence>
<evidence type="ECO:0000256" key="1">
    <source>
        <dbReference type="ARBA" id="ARBA00004651"/>
    </source>
</evidence>
<keyword evidence="11" id="KW-0458">Lysosome</keyword>
<dbReference type="RefSeq" id="XP_031441079.1">
    <property type="nucleotide sequence ID" value="XM_031585219.2"/>
</dbReference>
<keyword evidence="5" id="KW-0813">Transport</keyword>
<feature type="transmembrane region" description="Helical" evidence="13">
    <location>
        <begin position="169"/>
        <end position="190"/>
    </location>
</feature>
<feature type="transmembrane region" description="Helical" evidence="13">
    <location>
        <begin position="46"/>
        <end position="67"/>
    </location>
</feature>
<feature type="transmembrane region" description="Helical" evidence="13">
    <location>
        <begin position="426"/>
        <end position="447"/>
    </location>
</feature>
<dbReference type="PANTHER" id="PTHR11827">
    <property type="entry name" value="SOLUTE CARRIER FAMILY 12, CATION COTRANSPORTERS"/>
    <property type="match status" value="1"/>
</dbReference>
<keyword evidence="10" id="KW-0325">Glycoprotein</keyword>
<dbReference type="GO" id="GO:0006884">
    <property type="term" value="P:cell volume homeostasis"/>
    <property type="evidence" value="ECO:0007669"/>
    <property type="project" value="TreeGrafter"/>
</dbReference>
<feature type="transmembrane region" description="Helical" evidence="13">
    <location>
        <begin position="202"/>
        <end position="226"/>
    </location>
</feature>
<sequence length="924" mass="100336">MPHENSPLLTCGLSGLISGLVQDGQEEPLDVDCNQGNPATSRARSLNTFFGVIVPTVLSMFSIVLFLRTGFVIGHAGLFHSLIMMGVAYVIVSMTILSICAISTNGAIQAGGAYFMISRSLGPEFGGSIGLMFYLANVCGCGVYVLGLVEAILDSYGQEAGSSAAVLPGGYWFGVLYASVVLFVCLLVCLVGSHLYTRASFIILLVVTVTLLSVIISTLVLGPIPISLSHPGDTPNSTHVYSTSYTGFNLSTLKNNLYPGYTLDYSTNTVMTFASVFAVMFNGCTGIMAGANMSGELKNPSVSIPKGTVIAVAYTFIVYLLLFLLVSSTCDRVLLVQDYGFLRRVNVWPPFVTLGIYCSALSAAMSTLIGASRILHALALDQLFGRFLAPASITTQGGNPWVAVLYTWALVQCVVFAGQLNSITSLVTVFYLLAYAAVDLACLALEWASAPNFRPTFQFFSWHSCLLGIVGSVVMMFVIEPLFSSASIALLLLLLLFIHYRSATSSWGYISQALIFHQVRKYLLMLDVRKEHVKFWRPQVLLMVSNPRSSCQLISFVNQLKKGGLFVLGHVHLGDLDSMTSDPVQGQYQHWLSLVDLLEVKAFVDLTLSSSVRQGTQHLLRITGLGGMKPNTLILGFYDNCVPDDYFLQDPVFYGGVDVLNVDLPSLQAHFPPVRNHESPWRLSPEEYVGIVRDAIKMGKNVCLARYFHQLQLVGCGTTQLIDVWPLNLLRPESGGFVDVCSLFLLQLACVLNMATTWKHAHMRIFLCVEAESQHGAWPGAGWLQKEAELRELLQKLRIRASIQVVTWDVGTTASMEEEGGGREGGGTSRRAATPGGGDVGGGEEGEGGWARTAPSVSEDFLLSVNAMLRENSAQADVRFLYLPRPPAPPDQSQTYLAQLEVVTHELGPTLLVHGLTPVTCTEL</sequence>
<keyword evidence="9 13" id="KW-0472">Membrane</keyword>
<feature type="transmembrane region" description="Helical" evidence="13">
    <location>
        <begin position="309"/>
        <end position="327"/>
    </location>
</feature>
<evidence type="ECO:0000313" key="17">
    <source>
        <dbReference type="RefSeq" id="XP_031441079.1"/>
    </source>
</evidence>
<evidence type="ECO:0000259" key="14">
    <source>
        <dbReference type="Pfam" id="PF00324"/>
    </source>
</evidence>
<comment type="similarity">
    <text evidence="3">Belongs to the SLC12A transporter family.</text>
</comment>
<organism evidence="16 18">
    <name type="scientific">Clupea harengus</name>
    <name type="common">Atlantic herring</name>
    <dbReference type="NCBI Taxonomy" id="7950"/>
    <lineage>
        <taxon>Eukaryota</taxon>
        <taxon>Metazoa</taxon>
        <taxon>Chordata</taxon>
        <taxon>Craniata</taxon>
        <taxon>Vertebrata</taxon>
        <taxon>Euteleostomi</taxon>
        <taxon>Actinopterygii</taxon>
        <taxon>Neopterygii</taxon>
        <taxon>Teleostei</taxon>
        <taxon>Clupei</taxon>
        <taxon>Clupeiformes</taxon>
        <taxon>Clupeoidei</taxon>
        <taxon>Clupeidae</taxon>
        <taxon>Clupea</taxon>
    </lineage>
</organism>
<evidence type="ECO:0000256" key="3">
    <source>
        <dbReference type="ARBA" id="ARBA00010593"/>
    </source>
</evidence>
<reference evidence="17 18" key="1">
    <citation type="submission" date="2025-04" db="UniProtKB">
        <authorList>
            <consortium name="RefSeq"/>
        </authorList>
    </citation>
    <scope>IDENTIFICATION</scope>
</reference>
<feature type="domain" description="Amino acid permease/ SLC12A" evidence="14">
    <location>
        <begin position="51"/>
        <end position="541"/>
    </location>
</feature>
<dbReference type="AlphaFoldDB" id="A0A6P8H1Q2"/>
<evidence type="ECO:0000256" key="7">
    <source>
        <dbReference type="ARBA" id="ARBA00022692"/>
    </source>
</evidence>
<gene>
    <name evidence="17 18" type="primary">LOC105891410</name>
</gene>
<name>A0A6P8H1Q2_CLUHA</name>
<dbReference type="Proteomes" id="UP000515152">
    <property type="component" value="Chromosome 18"/>
</dbReference>
<feature type="transmembrane region" description="Helical" evidence="13">
    <location>
        <begin position="129"/>
        <end position="149"/>
    </location>
</feature>
<dbReference type="GO" id="GO:0005765">
    <property type="term" value="C:lysosomal membrane"/>
    <property type="evidence" value="ECO:0007669"/>
    <property type="project" value="UniProtKB-SubCell"/>
</dbReference>
<feature type="domain" description="SLC12A transporter C-terminal" evidence="15">
    <location>
        <begin position="552"/>
        <end position="640"/>
    </location>
</feature>
<evidence type="ECO:0000256" key="12">
    <source>
        <dbReference type="SAM" id="MobiDB-lite"/>
    </source>
</evidence>